<proteinExistence type="predicted"/>
<organism evidence="2 3">
    <name type="scientific">Pisum sativum</name>
    <name type="common">Garden pea</name>
    <name type="synonym">Lathyrus oleraceus</name>
    <dbReference type="NCBI Taxonomy" id="3888"/>
    <lineage>
        <taxon>Eukaryota</taxon>
        <taxon>Viridiplantae</taxon>
        <taxon>Streptophyta</taxon>
        <taxon>Embryophyta</taxon>
        <taxon>Tracheophyta</taxon>
        <taxon>Spermatophyta</taxon>
        <taxon>Magnoliopsida</taxon>
        <taxon>eudicotyledons</taxon>
        <taxon>Gunneridae</taxon>
        <taxon>Pentapetalae</taxon>
        <taxon>rosids</taxon>
        <taxon>fabids</taxon>
        <taxon>Fabales</taxon>
        <taxon>Fabaceae</taxon>
        <taxon>Papilionoideae</taxon>
        <taxon>50 kb inversion clade</taxon>
        <taxon>NPAAA clade</taxon>
        <taxon>Hologalegina</taxon>
        <taxon>IRL clade</taxon>
        <taxon>Fabeae</taxon>
        <taxon>Lathyrus</taxon>
    </lineage>
</organism>
<protein>
    <submittedName>
        <fullName evidence="2">Uncharacterized protein</fullName>
    </submittedName>
</protein>
<dbReference type="AlphaFoldDB" id="A0A9D4X1T5"/>
<accession>A0A9D4X1T5</accession>
<sequence>MASQLSSKGKGKGKASSSRALLDLSRLFTTKSQQERYETYFFQKKIMKPKYSTFVSFPDDVFTFPTVFEELGLSDLIGYNTNFYPELVKVFYSNMVKKKGKLTSVVKGVPISLTASNISAIFEIPTGGHKFVETKAPWEDYSKHAFYYSLSRLSEHQFYNKRKKSFGGDNLEHVYRSPIFQSMHYTDSEIMLLYAINTYFRVDWGLTILSHMMSHDEYVEGLPYAHFLTKIFCHFNINLENELCFSMEKHSFRISIKQVNRKMGVIFNHWTHEIKYLDNEDEEPQPEGHSDDEFNPPSEAQPDQPSNQMIMDYLQGFRTDVMIEIGHLSSRMDRWELSQAGY</sequence>
<evidence type="ECO:0000313" key="3">
    <source>
        <dbReference type="Proteomes" id="UP001058974"/>
    </source>
</evidence>
<gene>
    <name evidence="2" type="ORF">KIW84_057293</name>
</gene>
<evidence type="ECO:0000256" key="1">
    <source>
        <dbReference type="SAM" id="MobiDB-lite"/>
    </source>
</evidence>
<dbReference type="EMBL" id="JAMSHJ010000005">
    <property type="protein sequence ID" value="KAI5412571.1"/>
    <property type="molecule type" value="Genomic_DNA"/>
</dbReference>
<name>A0A9D4X1T5_PEA</name>
<evidence type="ECO:0000313" key="2">
    <source>
        <dbReference type="EMBL" id="KAI5412571.1"/>
    </source>
</evidence>
<dbReference type="Gramene" id="Psat05G0729300-T1">
    <property type="protein sequence ID" value="KAI5412571.1"/>
    <property type="gene ID" value="KIW84_057293"/>
</dbReference>
<dbReference type="Proteomes" id="UP001058974">
    <property type="component" value="Chromosome 5"/>
</dbReference>
<reference evidence="2 3" key="1">
    <citation type="journal article" date="2022" name="Nat. Genet.">
        <title>Improved pea reference genome and pan-genome highlight genomic features and evolutionary characteristics.</title>
        <authorList>
            <person name="Yang T."/>
            <person name="Liu R."/>
            <person name="Luo Y."/>
            <person name="Hu S."/>
            <person name="Wang D."/>
            <person name="Wang C."/>
            <person name="Pandey M.K."/>
            <person name="Ge S."/>
            <person name="Xu Q."/>
            <person name="Li N."/>
            <person name="Li G."/>
            <person name="Huang Y."/>
            <person name="Saxena R.K."/>
            <person name="Ji Y."/>
            <person name="Li M."/>
            <person name="Yan X."/>
            <person name="He Y."/>
            <person name="Liu Y."/>
            <person name="Wang X."/>
            <person name="Xiang C."/>
            <person name="Varshney R.K."/>
            <person name="Ding H."/>
            <person name="Gao S."/>
            <person name="Zong X."/>
        </authorList>
    </citation>
    <scope>NUCLEOTIDE SEQUENCE [LARGE SCALE GENOMIC DNA]</scope>
    <source>
        <strain evidence="2 3">cv. Zhongwan 6</strain>
    </source>
</reference>
<comment type="caution">
    <text evidence="2">The sequence shown here is derived from an EMBL/GenBank/DDBJ whole genome shotgun (WGS) entry which is preliminary data.</text>
</comment>
<feature type="region of interest" description="Disordered" evidence="1">
    <location>
        <begin position="280"/>
        <end position="306"/>
    </location>
</feature>
<keyword evidence="3" id="KW-1185">Reference proteome</keyword>